<keyword evidence="2" id="KW-1185">Reference proteome</keyword>
<comment type="caution">
    <text evidence="1">The sequence shown here is derived from an EMBL/GenBank/DDBJ whole genome shotgun (WGS) entry which is preliminary data.</text>
</comment>
<sequence length="107" mass="11245">MTMPEKHQGLLGVPLNDASITLGLIPVQGVGLRVGMKGAGHLILMSPAKARRMGKSFDQPEAQHADLDWIAGALREAADELDAMPLDKQMAVVAQAAALISAKGARH</sequence>
<keyword evidence="1" id="KW-0808">Transferase</keyword>
<reference evidence="1 2" key="1">
    <citation type="submission" date="2024-06" db="EMBL/GenBank/DDBJ databases">
        <title>Sorghum-associated microbial communities from plants grown in Nebraska, USA.</title>
        <authorList>
            <person name="Schachtman D."/>
        </authorList>
    </citation>
    <scope>NUCLEOTIDE SEQUENCE [LARGE SCALE GENOMIC DNA]</scope>
    <source>
        <strain evidence="1 2">2814</strain>
    </source>
</reference>
<dbReference type="GO" id="GO:0016301">
    <property type="term" value="F:kinase activity"/>
    <property type="evidence" value="ECO:0007669"/>
    <property type="project" value="UniProtKB-KW"/>
</dbReference>
<dbReference type="EMBL" id="JBEPTF010000002">
    <property type="protein sequence ID" value="MET4683723.1"/>
    <property type="molecule type" value="Genomic_DNA"/>
</dbReference>
<dbReference type="RefSeq" id="WP_354088678.1">
    <property type="nucleotide sequence ID" value="NZ_JBEPTF010000002.1"/>
</dbReference>
<dbReference type="Proteomes" id="UP001549313">
    <property type="component" value="Unassembled WGS sequence"/>
</dbReference>
<gene>
    <name evidence="1" type="ORF">ABIE19_001653</name>
</gene>
<evidence type="ECO:0000313" key="2">
    <source>
        <dbReference type="Proteomes" id="UP001549313"/>
    </source>
</evidence>
<protein>
    <submittedName>
        <fullName evidence="1">Polyphosphate/ATP-dependent NAD kinase</fullName>
    </submittedName>
</protein>
<organism evidence="1 2">
    <name type="scientific">Brevundimonas faecalis</name>
    <dbReference type="NCBI Taxonomy" id="947378"/>
    <lineage>
        <taxon>Bacteria</taxon>
        <taxon>Pseudomonadati</taxon>
        <taxon>Pseudomonadota</taxon>
        <taxon>Alphaproteobacteria</taxon>
        <taxon>Caulobacterales</taxon>
        <taxon>Caulobacteraceae</taxon>
        <taxon>Brevundimonas</taxon>
    </lineage>
</organism>
<accession>A0ABV2RAX3</accession>
<name>A0ABV2RAX3_9CAUL</name>
<keyword evidence="1" id="KW-0418">Kinase</keyword>
<proteinExistence type="predicted"/>
<evidence type="ECO:0000313" key="1">
    <source>
        <dbReference type="EMBL" id="MET4683723.1"/>
    </source>
</evidence>